<dbReference type="PhylomeDB" id="Q177A6"/>
<gene>
    <name evidence="21" type="ORF">AaeL_AAEL006209</name>
</gene>
<dbReference type="InterPro" id="IPR044752">
    <property type="entry name" value="PIN-like_EXO1"/>
</dbReference>
<feature type="compositionally biased region" description="Basic and acidic residues" evidence="18">
    <location>
        <begin position="683"/>
        <end position="701"/>
    </location>
</feature>
<evidence type="ECO:0000256" key="12">
    <source>
        <dbReference type="ARBA" id="ARBA00022842"/>
    </source>
</evidence>
<dbReference type="Gene3D" id="1.10.150.20">
    <property type="entry name" value="5' to 3' exonuclease, C-terminal subdomain"/>
    <property type="match status" value="1"/>
</dbReference>
<evidence type="ECO:0000313" key="22">
    <source>
        <dbReference type="Proteomes" id="UP000682892"/>
    </source>
</evidence>
<dbReference type="STRING" id="7159.Q177A6"/>
<evidence type="ECO:0000256" key="11">
    <source>
        <dbReference type="ARBA" id="ARBA00022839"/>
    </source>
</evidence>
<keyword evidence="15 17" id="KW-0234">DNA repair</keyword>
<keyword evidence="8 17" id="KW-0227">DNA damage</keyword>
<dbReference type="GO" id="GO:0006310">
    <property type="term" value="P:DNA recombination"/>
    <property type="evidence" value="ECO:0007669"/>
    <property type="project" value="TreeGrafter"/>
</dbReference>
<dbReference type="PRINTS" id="PR00853">
    <property type="entry name" value="XPGRADSUPER"/>
</dbReference>
<evidence type="ECO:0000256" key="17">
    <source>
        <dbReference type="RuleBase" id="RU910737"/>
    </source>
</evidence>
<evidence type="ECO:0000256" key="10">
    <source>
        <dbReference type="ARBA" id="ARBA00022801"/>
    </source>
</evidence>
<evidence type="ECO:0000256" key="14">
    <source>
        <dbReference type="ARBA" id="ARBA00023125"/>
    </source>
</evidence>
<evidence type="ECO:0000256" key="16">
    <source>
        <dbReference type="ARBA" id="ARBA00023242"/>
    </source>
</evidence>
<dbReference type="InterPro" id="IPR008918">
    <property type="entry name" value="HhH2"/>
</dbReference>
<feature type="domain" description="XPG N-terminal" evidence="20">
    <location>
        <begin position="1"/>
        <end position="99"/>
    </location>
</feature>
<dbReference type="Pfam" id="PF00752">
    <property type="entry name" value="XPG_N"/>
    <property type="match status" value="1"/>
</dbReference>
<dbReference type="InterPro" id="IPR019974">
    <property type="entry name" value="XPG_CS"/>
</dbReference>
<feature type="compositionally biased region" description="Polar residues" evidence="18">
    <location>
        <begin position="724"/>
        <end position="734"/>
    </location>
</feature>
<dbReference type="GO" id="GO:0035312">
    <property type="term" value="F:5'-3' DNA exonuclease activity"/>
    <property type="evidence" value="ECO:0007669"/>
    <property type="project" value="UniProtKB-UniRule"/>
</dbReference>
<evidence type="ECO:0000256" key="1">
    <source>
        <dbReference type="ARBA" id="ARBA00004123"/>
    </source>
</evidence>
<protein>
    <recommendedName>
        <fullName evidence="3 17">Exonuclease 1</fullName>
        <ecNumber evidence="17">3.1.-.-</ecNumber>
    </recommendedName>
</protein>
<dbReference type="PROSITE" id="PS00841">
    <property type="entry name" value="XPG_1"/>
    <property type="match status" value="1"/>
</dbReference>
<keyword evidence="4" id="KW-0597">Phosphoprotein</keyword>
<dbReference type="GO" id="GO:0046872">
    <property type="term" value="F:metal ion binding"/>
    <property type="evidence" value="ECO:0007669"/>
    <property type="project" value="UniProtKB-UniRule"/>
</dbReference>
<dbReference type="Proteomes" id="UP000682892">
    <property type="component" value="Unassembled WGS sequence"/>
</dbReference>
<dbReference type="OMA" id="ATFKHMV"/>
<dbReference type="SMART" id="SM00279">
    <property type="entry name" value="HhH2"/>
    <property type="match status" value="1"/>
</dbReference>
<comment type="subcellular location">
    <subcellularLocation>
        <location evidence="1 17">Nucleus</location>
    </subcellularLocation>
</comment>
<reference evidence="21" key="3">
    <citation type="submission" date="2012-09" db="EMBL/GenBank/DDBJ databases">
        <authorList>
            <consortium name="VectorBase"/>
        </authorList>
    </citation>
    <scope>NUCLEOTIDE SEQUENCE</scope>
    <source>
        <strain evidence="21">Liverpool</strain>
    </source>
</reference>
<dbReference type="VEuPathDB" id="VectorBase:AAEL006209"/>
<dbReference type="CDD" id="cd09857">
    <property type="entry name" value="PIN_EXO1"/>
    <property type="match status" value="1"/>
</dbReference>
<dbReference type="Pfam" id="PF00867">
    <property type="entry name" value="XPG_I"/>
    <property type="match status" value="1"/>
</dbReference>
<dbReference type="PROSITE" id="PS00842">
    <property type="entry name" value="XPG_2"/>
    <property type="match status" value="1"/>
</dbReference>
<evidence type="ECO:0000256" key="2">
    <source>
        <dbReference type="ARBA" id="ARBA00010563"/>
    </source>
</evidence>
<dbReference type="CDD" id="cd09908">
    <property type="entry name" value="H3TH_EXO1"/>
    <property type="match status" value="1"/>
</dbReference>
<comment type="similarity">
    <text evidence="2 17">Belongs to the XPG/RAD2 endonuclease family. EXO1 subfamily.</text>
</comment>
<evidence type="ECO:0000259" key="19">
    <source>
        <dbReference type="SMART" id="SM00484"/>
    </source>
</evidence>
<evidence type="ECO:0000256" key="4">
    <source>
        <dbReference type="ARBA" id="ARBA00022553"/>
    </source>
</evidence>
<dbReference type="SUPFAM" id="SSF88723">
    <property type="entry name" value="PIN domain-like"/>
    <property type="match status" value="1"/>
</dbReference>
<feature type="region of interest" description="Disordered" evidence="18">
    <location>
        <begin position="555"/>
        <end position="755"/>
    </location>
</feature>
<keyword evidence="16 17" id="KW-0539">Nucleus</keyword>
<dbReference type="PaxDb" id="7159-AAEL006209-PA"/>
<comment type="function">
    <text evidence="17">5'-&gt;3' double-stranded DNA exonuclease which may also possess a cryptic 3'-&gt;5' double-stranded DNA exonuclease activity. Functions in DNA mismatch repair.</text>
</comment>
<dbReference type="SUPFAM" id="SSF47807">
    <property type="entry name" value="5' to 3' exonuclease, C-terminal subdomain"/>
    <property type="match status" value="1"/>
</dbReference>
<dbReference type="InterPro" id="IPR029060">
    <property type="entry name" value="PIN-like_dom_sf"/>
</dbReference>
<keyword evidence="14 17" id="KW-0238">DNA-binding</keyword>
<name>Q177A6_AEDAE</name>
<feature type="compositionally biased region" description="Basic and acidic residues" evidence="18">
    <location>
        <begin position="628"/>
        <end position="637"/>
    </location>
</feature>
<dbReference type="SMART" id="SM00484">
    <property type="entry name" value="XPGI"/>
    <property type="match status" value="1"/>
</dbReference>
<dbReference type="InterPro" id="IPR037315">
    <property type="entry name" value="EXO1_H3TH"/>
</dbReference>
<evidence type="ECO:0000256" key="6">
    <source>
        <dbReference type="ARBA" id="ARBA00022723"/>
    </source>
</evidence>
<keyword evidence="11 17" id="KW-0269">Exonuclease</keyword>
<evidence type="ECO:0000256" key="18">
    <source>
        <dbReference type="SAM" id="MobiDB-lite"/>
    </source>
</evidence>
<evidence type="ECO:0000259" key="20">
    <source>
        <dbReference type="SMART" id="SM00485"/>
    </source>
</evidence>
<keyword evidence="12 17" id="KW-0460">Magnesium</keyword>
<dbReference type="EC" id="3.1.-.-" evidence="17"/>
<keyword evidence="5 17" id="KW-0540">Nuclease</keyword>
<dbReference type="PANTHER" id="PTHR11081:SF8">
    <property type="entry name" value="EXONUCLEASE 1"/>
    <property type="match status" value="1"/>
</dbReference>
<evidence type="ECO:0000256" key="13">
    <source>
        <dbReference type="ARBA" id="ARBA00022881"/>
    </source>
</evidence>
<keyword evidence="6 17" id="KW-0479">Metal-binding</keyword>
<keyword evidence="7" id="KW-0255">Endonuclease</keyword>
<dbReference type="AlphaFoldDB" id="Q177A6"/>
<accession>Q177A6</accession>
<dbReference type="eggNOG" id="KOG2518">
    <property type="taxonomic scope" value="Eukaryota"/>
</dbReference>
<organism evidence="21 22">
    <name type="scientific">Aedes aegypti</name>
    <name type="common">Yellowfever mosquito</name>
    <name type="synonym">Culex aegypti</name>
    <dbReference type="NCBI Taxonomy" id="7159"/>
    <lineage>
        <taxon>Eukaryota</taxon>
        <taxon>Metazoa</taxon>
        <taxon>Ecdysozoa</taxon>
        <taxon>Arthropoda</taxon>
        <taxon>Hexapoda</taxon>
        <taxon>Insecta</taxon>
        <taxon>Pterygota</taxon>
        <taxon>Neoptera</taxon>
        <taxon>Endopterygota</taxon>
        <taxon>Diptera</taxon>
        <taxon>Nematocera</taxon>
        <taxon>Culicoidea</taxon>
        <taxon>Culicidae</taxon>
        <taxon>Culicinae</taxon>
        <taxon>Aedini</taxon>
        <taxon>Aedes</taxon>
        <taxon>Stegomyia</taxon>
    </lineage>
</organism>
<dbReference type="HOGENOM" id="CLU_017284_0_0_1"/>
<dbReference type="GO" id="GO:0006298">
    <property type="term" value="P:mismatch repair"/>
    <property type="evidence" value="ECO:0007669"/>
    <property type="project" value="TreeGrafter"/>
</dbReference>
<dbReference type="InterPro" id="IPR006085">
    <property type="entry name" value="XPG_DNA_repair_N"/>
</dbReference>
<dbReference type="PANTHER" id="PTHR11081">
    <property type="entry name" value="FLAP ENDONUCLEASE FAMILY MEMBER"/>
    <property type="match status" value="1"/>
</dbReference>
<evidence type="ECO:0000256" key="5">
    <source>
        <dbReference type="ARBA" id="ARBA00022722"/>
    </source>
</evidence>
<evidence type="ECO:0000256" key="3">
    <source>
        <dbReference type="ARBA" id="ARBA00020324"/>
    </source>
</evidence>
<feature type="compositionally biased region" description="Polar residues" evidence="18">
    <location>
        <begin position="585"/>
        <end position="594"/>
    </location>
</feature>
<dbReference type="OrthoDB" id="26491at2759"/>
<keyword evidence="13 17" id="KW-0267">Excision nuclease</keyword>
<dbReference type="FunFam" id="1.10.150.20:FF:000011">
    <property type="entry name" value="exonuclease 1"/>
    <property type="match status" value="1"/>
</dbReference>
<dbReference type="KEGG" id="aag:5567596"/>
<dbReference type="FunFam" id="3.40.50.1010:FF:000002">
    <property type="entry name" value="Exonuclease 1, putative"/>
    <property type="match status" value="1"/>
</dbReference>
<dbReference type="Gene3D" id="3.40.50.1010">
    <property type="entry name" value="5'-nuclease"/>
    <property type="match status" value="1"/>
</dbReference>
<feature type="domain" description="XPG-I" evidence="19">
    <location>
        <begin position="138"/>
        <end position="211"/>
    </location>
</feature>
<dbReference type="EMBL" id="CH477379">
    <property type="protein sequence ID" value="EAT42243.1"/>
    <property type="molecule type" value="Genomic_DNA"/>
</dbReference>
<sequence length="770" mass="86449">MGITGLIPFLEKASSRCHLRELRGQCVAIDSYCWLHKGAFACADKLARGEPTDVHIQYCLKYVNMLLSHDIKPILVFDGRHLPAKAMTEAKRRESRDNSRKRAAELLRVGKTEEAKSYLRRCVDITHEMALQLIQECRRRNVDCVVAPYEADAQLAYLNRKGIAQAVITEDSDLMLFGCSKVLFKLDLTGTGLMIEAEKLYLAMGCKEEKYTFDKFRYMCILSGCDYLESLPGIGLAKAKKFVLTTEDTDIRRALSKIPAYLNMRQLEVSEQYKEEFMKADATFKHMVVFDPVERKQARLNEPSDMGTHPDLCCNAGNFLDDETALELALGNLNPFSMKRLDNWHPDSPDCQATGGRTSNWNQTAVAKHPSIWRGSYEGRKIKKHIEIREEIKVRNVFDLERQSISNSKVEEEGDKESIDDVLQSYGILPRDEQPPPKRLCLTTMTLQQKKTIDVNEIRENKSPPRRNPFHVKSIAPVPIQEQSPDSNTLKSPIKLTSENSSLLRQISPVKKIEYDSRPTLQVRSKTEKLSRFKRTVIACDGQKVISRFFSVSSSAQVTTTVSNPPESSSANESEPMVQDPYQEETGSPTQTANIYLLSPEARGEKTPKKQRPSLHSGDSCSPAPPVKGERSVEKLDSGFVEEPEDGLSSSQKENQSEQVRSTSRLSLFSKKEPMRLSAGDASEVRHKVDITEKDGDVIEIKDDDEQDSSQDLPVGSKPATIIGRTSSGSSQKKATCRRVGLSKNKSLKGVGPNQSKLSMFGFQKKVQLK</sequence>
<keyword evidence="9 17" id="KW-0228">DNA excision</keyword>
<proteinExistence type="inferred from homology"/>
<dbReference type="GO" id="GO:0017108">
    <property type="term" value="F:5'-flap endonuclease activity"/>
    <property type="evidence" value="ECO:0007669"/>
    <property type="project" value="TreeGrafter"/>
</dbReference>
<comment type="cofactor">
    <cofactor evidence="17">
        <name>Mg(2+)</name>
        <dbReference type="ChEBI" id="CHEBI:18420"/>
    </cofactor>
    <text evidence="17">Binds 2 magnesium ions per subunit. They probably participate in the reaction catalyzed by the enzyme. May bind an additional third magnesium ion after substrate binding.</text>
</comment>
<dbReference type="InterPro" id="IPR036279">
    <property type="entry name" value="5-3_exonuclease_C_sf"/>
</dbReference>
<dbReference type="SMART" id="SM00485">
    <property type="entry name" value="XPGN"/>
    <property type="match status" value="1"/>
</dbReference>
<evidence type="ECO:0000256" key="7">
    <source>
        <dbReference type="ARBA" id="ARBA00022759"/>
    </source>
</evidence>
<evidence type="ECO:0000256" key="15">
    <source>
        <dbReference type="ARBA" id="ARBA00023204"/>
    </source>
</evidence>
<keyword evidence="10 17" id="KW-0378">Hydrolase</keyword>
<dbReference type="InterPro" id="IPR006086">
    <property type="entry name" value="XPG-I_dom"/>
</dbReference>
<dbReference type="GO" id="GO:0003677">
    <property type="term" value="F:DNA binding"/>
    <property type="evidence" value="ECO:0007669"/>
    <property type="project" value="UniProtKB-UniRule"/>
</dbReference>
<reference evidence="21" key="2">
    <citation type="journal article" date="2007" name="Science">
        <title>Genome sequence of Aedes aegypti, a major arbovirus vector.</title>
        <authorList>
            <person name="Nene V."/>
            <person name="Wortman J.R."/>
            <person name="Lawson D."/>
            <person name="Haas B."/>
            <person name="Kodira C."/>
            <person name="Tu Z.J."/>
            <person name="Loftus B."/>
            <person name="Xi Z."/>
            <person name="Megy K."/>
            <person name="Grabherr M."/>
            <person name="Ren Q."/>
            <person name="Zdobnov E.M."/>
            <person name="Lobo N.F."/>
            <person name="Campbell K.S."/>
            <person name="Brown S.E."/>
            <person name="Bonaldo M.F."/>
            <person name="Zhu J."/>
            <person name="Sinkins S.P."/>
            <person name="Hogenkamp D.G."/>
            <person name="Amedeo P."/>
            <person name="Arensburger P."/>
            <person name="Atkinson P.W."/>
            <person name="Bidwell S."/>
            <person name="Biedler J."/>
            <person name="Birney E."/>
            <person name="Bruggner R.V."/>
            <person name="Costas J."/>
            <person name="Coy M.R."/>
            <person name="Crabtree J."/>
            <person name="Crawford M."/>
            <person name="Debruyn B."/>
            <person name="Decaprio D."/>
            <person name="Eiglmeier K."/>
            <person name="Eisenstadt E."/>
            <person name="El-Dorry H."/>
            <person name="Gelbart W.M."/>
            <person name="Gomes S.L."/>
            <person name="Hammond M."/>
            <person name="Hannick L.I."/>
            <person name="Hogan J.R."/>
            <person name="Holmes M.H."/>
            <person name="Jaffe D."/>
            <person name="Johnston J.S."/>
            <person name="Kennedy R.C."/>
            <person name="Koo H."/>
            <person name="Kravitz S."/>
            <person name="Kriventseva E.V."/>
            <person name="Kulp D."/>
            <person name="Labutti K."/>
            <person name="Lee E."/>
            <person name="Li S."/>
            <person name="Lovin D.D."/>
            <person name="Mao C."/>
            <person name="Mauceli E."/>
            <person name="Menck C.F."/>
            <person name="Miller J.R."/>
            <person name="Montgomery P."/>
            <person name="Mori A."/>
            <person name="Nascimento A.L."/>
            <person name="Naveira H.F."/>
            <person name="Nusbaum C."/>
            <person name="O'leary S."/>
            <person name="Orvis J."/>
            <person name="Pertea M."/>
            <person name="Quesneville H."/>
            <person name="Reidenbach K.R."/>
            <person name="Rogers Y.H."/>
            <person name="Roth C.W."/>
            <person name="Schneider J.R."/>
            <person name="Schatz M."/>
            <person name="Shumway M."/>
            <person name="Stanke M."/>
            <person name="Stinson E.O."/>
            <person name="Tubio J.M."/>
            <person name="Vanzee J.P."/>
            <person name="Verjovski-Almeida S."/>
            <person name="Werner D."/>
            <person name="White O."/>
            <person name="Wyder S."/>
            <person name="Zeng Q."/>
            <person name="Zhao Q."/>
            <person name="Zhao Y."/>
            <person name="Hill C.A."/>
            <person name="Raikhel A.S."/>
            <person name="Soares M.B."/>
            <person name="Knudson D.L."/>
            <person name="Lee N.H."/>
            <person name="Galagan J."/>
            <person name="Salzberg S.L."/>
            <person name="Paulsen I.T."/>
            <person name="Dimopoulos G."/>
            <person name="Collins F.H."/>
            <person name="Birren B."/>
            <person name="Fraser-Liggett C.M."/>
            <person name="Severson D.W."/>
        </authorList>
    </citation>
    <scope>NUCLEOTIDE SEQUENCE [LARGE SCALE GENOMIC DNA]</scope>
    <source>
        <strain evidence="21">Liverpool</strain>
    </source>
</reference>
<feature type="compositionally biased region" description="Low complexity" evidence="18">
    <location>
        <begin position="555"/>
        <end position="576"/>
    </location>
</feature>
<evidence type="ECO:0000256" key="8">
    <source>
        <dbReference type="ARBA" id="ARBA00022763"/>
    </source>
</evidence>
<dbReference type="CTD" id="35119"/>
<reference evidence="21" key="1">
    <citation type="submission" date="2005-10" db="EMBL/GenBank/DDBJ databases">
        <authorList>
            <person name="Loftus B.J."/>
            <person name="Nene V.M."/>
            <person name="Hannick L.I."/>
            <person name="Bidwell S."/>
            <person name="Haas B."/>
            <person name="Amedeo P."/>
            <person name="Orvis J."/>
            <person name="Wortman J.R."/>
            <person name="White O.R."/>
            <person name="Salzberg S."/>
            <person name="Shumway M."/>
            <person name="Koo H."/>
            <person name="Zhao Y."/>
            <person name="Holmes M."/>
            <person name="Miller J."/>
            <person name="Schatz M."/>
            <person name="Pop M."/>
            <person name="Pai G."/>
            <person name="Utterback T."/>
            <person name="Rogers Y.-H."/>
            <person name="Kravitz S."/>
            <person name="Fraser C.M."/>
        </authorList>
    </citation>
    <scope>NUCLEOTIDE SEQUENCE</scope>
    <source>
        <strain evidence="21">Liverpool</strain>
    </source>
</reference>
<evidence type="ECO:0000313" key="21">
    <source>
        <dbReference type="EMBL" id="EAT42243.1"/>
    </source>
</evidence>
<feature type="compositionally biased region" description="Polar residues" evidence="18">
    <location>
        <begin position="648"/>
        <end position="667"/>
    </location>
</feature>
<dbReference type="InterPro" id="IPR006084">
    <property type="entry name" value="XPG/Rad2"/>
</dbReference>
<dbReference type="GO" id="GO:0005634">
    <property type="term" value="C:nucleus"/>
    <property type="evidence" value="ECO:0007669"/>
    <property type="project" value="UniProtKB-SubCell"/>
</dbReference>
<evidence type="ECO:0000256" key="9">
    <source>
        <dbReference type="ARBA" id="ARBA00022769"/>
    </source>
</evidence>